<dbReference type="Pfam" id="PF00583">
    <property type="entry name" value="Acetyltransf_1"/>
    <property type="match status" value="1"/>
</dbReference>
<organism evidence="3 4">
    <name type="scientific">Gloeobacter kilaueensis (strain ATCC BAA-2537 / CCAP 1431/1 / ULC 316 / JS1)</name>
    <dbReference type="NCBI Taxonomy" id="1183438"/>
    <lineage>
        <taxon>Bacteria</taxon>
        <taxon>Bacillati</taxon>
        <taxon>Cyanobacteriota</taxon>
        <taxon>Cyanophyceae</taxon>
        <taxon>Gloeobacterales</taxon>
        <taxon>Gloeobacteraceae</taxon>
        <taxon>Gloeobacter</taxon>
    </lineage>
</organism>
<dbReference type="OrthoDB" id="5419426at2"/>
<dbReference type="RefSeq" id="WP_023174617.1">
    <property type="nucleotide sequence ID" value="NC_022600.1"/>
</dbReference>
<dbReference type="InterPro" id="IPR050769">
    <property type="entry name" value="NAT_camello-type"/>
</dbReference>
<dbReference type="eggNOG" id="COG0456">
    <property type="taxonomic scope" value="Bacteria"/>
</dbReference>
<accession>U5QP67</accession>
<keyword evidence="4" id="KW-1185">Reference proteome</keyword>
<keyword evidence="1" id="KW-0808">Transferase</keyword>
<dbReference type="GO" id="GO:0008080">
    <property type="term" value="F:N-acetyltransferase activity"/>
    <property type="evidence" value="ECO:0007669"/>
    <property type="project" value="InterPro"/>
</dbReference>
<gene>
    <name evidence="3" type="ORF">GKIL_3113</name>
</gene>
<dbReference type="CDD" id="cd04301">
    <property type="entry name" value="NAT_SF"/>
    <property type="match status" value="1"/>
</dbReference>
<dbReference type="PANTHER" id="PTHR13947">
    <property type="entry name" value="GNAT FAMILY N-ACETYLTRANSFERASE"/>
    <property type="match status" value="1"/>
</dbReference>
<evidence type="ECO:0000313" key="4">
    <source>
        <dbReference type="Proteomes" id="UP000017396"/>
    </source>
</evidence>
<dbReference type="Proteomes" id="UP000017396">
    <property type="component" value="Chromosome"/>
</dbReference>
<dbReference type="KEGG" id="glj:GKIL_3113"/>
<dbReference type="AlphaFoldDB" id="U5QP67"/>
<dbReference type="InterPro" id="IPR016181">
    <property type="entry name" value="Acyl_CoA_acyltransferase"/>
</dbReference>
<evidence type="ECO:0000256" key="1">
    <source>
        <dbReference type="ARBA" id="ARBA00022679"/>
    </source>
</evidence>
<evidence type="ECO:0000259" key="2">
    <source>
        <dbReference type="PROSITE" id="PS51186"/>
    </source>
</evidence>
<dbReference type="HOGENOM" id="CLU_105924_0_0_3"/>
<protein>
    <submittedName>
        <fullName evidence="3">MarR family transcriptional regulator</fullName>
    </submittedName>
</protein>
<proteinExistence type="predicted"/>
<dbReference type="STRING" id="1183438.GKIL_3113"/>
<sequence length="161" mass="18225">MEKVQLRGYSPGTIGKVTELHGSYYGRQWNLGLRFEAQVAGDLSQFLLELDEKRDRFFAATVAGEVVGSLAVDGRSREEGARLRWFVLAPTHQGLGIGQILLQAALDFCLEASFERVYLWTFAGLDAAHHLYRKFGFTLSRECTGDEWGRPLTYQMFERAL</sequence>
<dbReference type="Gene3D" id="3.40.630.30">
    <property type="match status" value="1"/>
</dbReference>
<dbReference type="EMBL" id="CP003587">
    <property type="protein sequence ID" value="AGY59359.1"/>
    <property type="molecule type" value="Genomic_DNA"/>
</dbReference>
<dbReference type="PANTHER" id="PTHR13947:SF37">
    <property type="entry name" value="LD18367P"/>
    <property type="match status" value="1"/>
</dbReference>
<dbReference type="InterPro" id="IPR000182">
    <property type="entry name" value="GNAT_dom"/>
</dbReference>
<evidence type="ECO:0000313" key="3">
    <source>
        <dbReference type="EMBL" id="AGY59359.1"/>
    </source>
</evidence>
<feature type="domain" description="N-acetyltransferase" evidence="2">
    <location>
        <begin position="4"/>
        <end position="153"/>
    </location>
</feature>
<dbReference type="SUPFAM" id="SSF55729">
    <property type="entry name" value="Acyl-CoA N-acyltransferases (Nat)"/>
    <property type="match status" value="1"/>
</dbReference>
<name>U5QP67_GLOK1</name>
<reference evidence="3 4" key="1">
    <citation type="journal article" date="2013" name="PLoS ONE">
        <title>Cultivation and Complete Genome Sequencing of Gloeobacter kilaueensis sp. nov., from a Lava Cave in Kilauea Caldera, Hawai'i.</title>
        <authorList>
            <person name="Saw J.H."/>
            <person name="Schatz M."/>
            <person name="Brown M.V."/>
            <person name="Kunkel D.D."/>
            <person name="Foster J.S."/>
            <person name="Shick H."/>
            <person name="Christensen S."/>
            <person name="Hou S."/>
            <person name="Wan X."/>
            <person name="Donachie S.P."/>
        </authorList>
    </citation>
    <scope>NUCLEOTIDE SEQUENCE [LARGE SCALE GENOMIC DNA]</scope>
    <source>
        <strain evidence="4">JS</strain>
    </source>
</reference>
<dbReference type="PROSITE" id="PS51186">
    <property type="entry name" value="GNAT"/>
    <property type="match status" value="1"/>
</dbReference>